<dbReference type="GO" id="GO:0005829">
    <property type="term" value="C:cytosol"/>
    <property type="evidence" value="ECO:0007669"/>
    <property type="project" value="TreeGrafter"/>
</dbReference>
<dbReference type="InterPro" id="IPR005119">
    <property type="entry name" value="LysR_subst-bd"/>
</dbReference>
<dbReference type="PANTHER" id="PTHR30419">
    <property type="entry name" value="HTH-TYPE TRANSCRIPTIONAL REGULATOR YBHD"/>
    <property type="match status" value="1"/>
</dbReference>
<dbReference type="AlphaFoldDB" id="A0A841T4P1"/>
<dbReference type="PRINTS" id="PR00039">
    <property type="entry name" value="HTHLYSR"/>
</dbReference>
<dbReference type="PROSITE" id="PS50931">
    <property type="entry name" value="HTH_LYSR"/>
    <property type="match status" value="1"/>
</dbReference>
<dbReference type="Proteomes" id="UP000535838">
    <property type="component" value="Unassembled WGS sequence"/>
</dbReference>
<evidence type="ECO:0000259" key="5">
    <source>
        <dbReference type="PROSITE" id="PS50931"/>
    </source>
</evidence>
<evidence type="ECO:0000313" key="6">
    <source>
        <dbReference type="EMBL" id="MBB6637816.1"/>
    </source>
</evidence>
<keyword evidence="4" id="KW-0804">Transcription</keyword>
<reference evidence="6 7" key="1">
    <citation type="submission" date="2020-08" db="EMBL/GenBank/DDBJ databases">
        <title>Cohnella phylogeny.</title>
        <authorList>
            <person name="Dunlap C."/>
        </authorList>
    </citation>
    <scope>NUCLEOTIDE SEQUENCE [LARGE SCALE GENOMIC DNA]</scope>
    <source>
        <strain evidence="6 7">DSM 25241</strain>
    </source>
</reference>
<evidence type="ECO:0000256" key="4">
    <source>
        <dbReference type="ARBA" id="ARBA00023163"/>
    </source>
</evidence>
<evidence type="ECO:0000313" key="7">
    <source>
        <dbReference type="Proteomes" id="UP000535838"/>
    </source>
</evidence>
<keyword evidence="2" id="KW-0805">Transcription regulation</keyword>
<proteinExistence type="inferred from homology"/>
<feature type="domain" description="HTH lysR-type" evidence="5">
    <location>
        <begin position="1"/>
        <end position="58"/>
    </location>
</feature>
<protein>
    <submittedName>
        <fullName evidence="6">LysR family transcriptional regulator</fullName>
    </submittedName>
</protein>
<dbReference type="GO" id="GO:0003677">
    <property type="term" value="F:DNA binding"/>
    <property type="evidence" value="ECO:0007669"/>
    <property type="project" value="UniProtKB-KW"/>
</dbReference>
<dbReference type="InterPro" id="IPR036390">
    <property type="entry name" value="WH_DNA-bd_sf"/>
</dbReference>
<keyword evidence="7" id="KW-1185">Reference proteome</keyword>
<dbReference type="Gene3D" id="1.10.10.10">
    <property type="entry name" value="Winged helix-like DNA-binding domain superfamily/Winged helix DNA-binding domain"/>
    <property type="match status" value="1"/>
</dbReference>
<dbReference type="Pfam" id="PF00126">
    <property type="entry name" value="HTH_1"/>
    <property type="match status" value="1"/>
</dbReference>
<dbReference type="EMBL" id="JACJVQ010000024">
    <property type="protein sequence ID" value="MBB6637816.1"/>
    <property type="molecule type" value="Genomic_DNA"/>
</dbReference>
<comment type="similarity">
    <text evidence="1">Belongs to the LysR transcriptional regulatory family.</text>
</comment>
<evidence type="ECO:0000256" key="2">
    <source>
        <dbReference type="ARBA" id="ARBA00023015"/>
    </source>
</evidence>
<evidence type="ECO:0000256" key="1">
    <source>
        <dbReference type="ARBA" id="ARBA00009437"/>
    </source>
</evidence>
<evidence type="ECO:0000256" key="3">
    <source>
        <dbReference type="ARBA" id="ARBA00023125"/>
    </source>
</evidence>
<dbReference type="InterPro" id="IPR036388">
    <property type="entry name" value="WH-like_DNA-bd_sf"/>
</dbReference>
<accession>A0A841T4P1</accession>
<dbReference type="SUPFAM" id="SSF46785">
    <property type="entry name" value="Winged helix' DNA-binding domain"/>
    <property type="match status" value="1"/>
</dbReference>
<keyword evidence="3" id="KW-0238">DNA-binding</keyword>
<dbReference type="RefSeq" id="WP_185123009.1">
    <property type="nucleotide sequence ID" value="NZ_JACJVQ010000024.1"/>
</dbReference>
<organism evidence="6 7">
    <name type="scientific">Cohnella thailandensis</name>
    <dbReference type="NCBI Taxonomy" id="557557"/>
    <lineage>
        <taxon>Bacteria</taxon>
        <taxon>Bacillati</taxon>
        <taxon>Bacillota</taxon>
        <taxon>Bacilli</taxon>
        <taxon>Bacillales</taxon>
        <taxon>Paenibacillaceae</taxon>
        <taxon>Cohnella</taxon>
    </lineage>
</organism>
<dbReference type="Gene3D" id="3.40.190.290">
    <property type="match status" value="1"/>
</dbReference>
<dbReference type="CDD" id="cd05466">
    <property type="entry name" value="PBP2_LTTR_substrate"/>
    <property type="match status" value="1"/>
</dbReference>
<sequence length="323" mass="36612">MTPQHLKYLLTLAEELNFSKAAQKLFITQPSLSQYVRNLEAQLNVPLFDRSTAPIRLTPAGQIYIDAARRIQAIHAELDNRLADLHNLDIGELRIGTTPFRASCLLPKSIGAFRQKHPGVNIRIMEEKESELESLLADGHLDLCILAGPLNGSLFHSEPLAEETLYLAVPPASSFHNGREDRQLSSEDIMTNSRRLFRAPPVDLSHCTRESFIFLQQDKHFRLLEQELSHLPDFSPEIVLHTESIETSFAWTLSGIAFCCIPDTFIRFGNQERHPVYYKLDSPSAKRDIVVAFKKNRYLSRAASKYVLILRQLIGQGTWEPPG</sequence>
<gene>
    <name evidence="6" type="ORF">H7B67_27130</name>
</gene>
<dbReference type="GO" id="GO:0003700">
    <property type="term" value="F:DNA-binding transcription factor activity"/>
    <property type="evidence" value="ECO:0007669"/>
    <property type="project" value="InterPro"/>
</dbReference>
<dbReference type="FunFam" id="1.10.10.10:FF:000001">
    <property type="entry name" value="LysR family transcriptional regulator"/>
    <property type="match status" value="1"/>
</dbReference>
<dbReference type="InterPro" id="IPR000847">
    <property type="entry name" value="LysR_HTH_N"/>
</dbReference>
<dbReference type="InterPro" id="IPR050950">
    <property type="entry name" value="HTH-type_LysR_regulators"/>
</dbReference>
<comment type="caution">
    <text evidence="6">The sequence shown here is derived from an EMBL/GenBank/DDBJ whole genome shotgun (WGS) entry which is preliminary data.</text>
</comment>
<dbReference type="SUPFAM" id="SSF53850">
    <property type="entry name" value="Periplasmic binding protein-like II"/>
    <property type="match status" value="1"/>
</dbReference>
<dbReference type="Pfam" id="PF03466">
    <property type="entry name" value="LysR_substrate"/>
    <property type="match status" value="1"/>
</dbReference>
<name>A0A841T4P1_9BACL</name>